<protein>
    <submittedName>
        <fullName evidence="3">Uncharacterized protein</fullName>
    </submittedName>
</protein>
<feature type="coiled-coil region" evidence="1">
    <location>
        <begin position="475"/>
        <end position="641"/>
    </location>
</feature>
<evidence type="ECO:0000313" key="3">
    <source>
        <dbReference type="EMBL" id="MBW0602501.1"/>
    </source>
</evidence>
<reference evidence="3" key="1">
    <citation type="journal article" date="2021" name="Genes Genomics">
        <title>Comparative genomic analysis of Mycoplasma anatis strains.</title>
        <authorList>
            <person name="Zhou Q."/>
            <person name="Mai K."/>
            <person name="Yang D."/>
            <person name="Liu J."/>
            <person name="Yan Z."/>
            <person name="Luo C."/>
            <person name="Tan Y."/>
            <person name="Cao S."/>
            <person name="Zhou Q."/>
            <person name="Chen L."/>
            <person name="Chen F."/>
        </authorList>
    </citation>
    <scope>NUCLEOTIDE SEQUENCE</scope>
    <source>
        <strain evidence="3">DP07</strain>
    </source>
</reference>
<dbReference type="RefSeq" id="WP_218675347.1">
    <property type="nucleotide sequence ID" value="NZ_JABZFG010000002.1"/>
</dbReference>
<evidence type="ECO:0000256" key="1">
    <source>
        <dbReference type="SAM" id="Coils"/>
    </source>
</evidence>
<keyword evidence="2" id="KW-1133">Transmembrane helix</keyword>
<evidence type="ECO:0000256" key="2">
    <source>
        <dbReference type="SAM" id="Phobius"/>
    </source>
</evidence>
<feature type="transmembrane region" description="Helical" evidence="2">
    <location>
        <begin position="654"/>
        <end position="673"/>
    </location>
</feature>
<name>A0A9Q3L8S7_9BACT</name>
<dbReference type="EMBL" id="JABZFG010000002">
    <property type="protein sequence ID" value="MBW0602501.1"/>
    <property type="molecule type" value="Genomic_DNA"/>
</dbReference>
<evidence type="ECO:0000313" key="4">
    <source>
        <dbReference type="Proteomes" id="UP000746160"/>
    </source>
</evidence>
<dbReference type="AlphaFoldDB" id="A0A9Q3L8S7"/>
<organism evidence="3 4">
    <name type="scientific">Mycoplasmopsis anatis</name>
    <dbReference type="NCBI Taxonomy" id="171279"/>
    <lineage>
        <taxon>Bacteria</taxon>
        <taxon>Bacillati</taxon>
        <taxon>Mycoplasmatota</taxon>
        <taxon>Mycoplasmoidales</taxon>
        <taxon>Metamycoplasmataceae</taxon>
        <taxon>Mycoplasmopsis</taxon>
    </lineage>
</organism>
<accession>A0A9Q3L8S7</accession>
<keyword evidence="2" id="KW-0472">Membrane</keyword>
<gene>
    <name evidence="3" type="ORF">MADP07_00223</name>
</gene>
<sequence length="686" mass="81230">MKKINKKFLLVGSAIFPIVTLTTISINTETTTTEKTTYNKQDVENFIEQNISKAKEFGLEKIIFKNLFDINNKNKYDVYKEKLKISNEMKKYYEKLDSNQELTQEEYDDFCYWSYRKLIDEVYARSQDLLNDQVISRINNIGLSTYVANYGFSIIQWFYYWPNYNSNETDTLNKNKEQTHNKLNEYYKKFYRFNVFNDYVEDESKDKYLVSWPDRSNASIFYPEGQGSNIKSLFYNEKSNYENARIGWIGNEEKIKTELTSEIKNNENNREMLKQYIQMFNDNFEAVAENMRLFILEAFAQNLFFIAENINLINKESEEHKTIEQNLRVYSSSGENGDWKLYLGSSFDGTDEYKIDLSNYWTNERIESRKNNNVQFLNEFFTKQDNDSIKSYLTERQEKVVKIIESLDKLITRKLNEKIGGFTYYPVKQELLYTLFKNNQWNAGFDLEIKNDLLDKDESLINDLIYKKAKTLLFLTKLEEQLTELKSLSNNTNNSDNSDKENERIKELENNLQNTIDQLSKIKDELKQVNSKYNEKIEEINKLNANIEEKNSENEQLKSENQTLQNNLESSLNEFNLEKNELNNQINDKNNQIDNLKDSNNKLSKVNNTLINKSNTLEKEKQELFNRTTDLETKNNELETKLLNNNKQLGIRNILWIIFLIISIILGIGLIYTTTKLIKNKYKTNS</sequence>
<proteinExistence type="predicted"/>
<comment type="caution">
    <text evidence="3">The sequence shown here is derived from an EMBL/GenBank/DDBJ whole genome shotgun (WGS) entry which is preliminary data.</text>
</comment>
<dbReference type="Proteomes" id="UP000746160">
    <property type="component" value="Unassembled WGS sequence"/>
</dbReference>
<keyword evidence="1" id="KW-0175">Coiled coil</keyword>
<keyword evidence="2" id="KW-0812">Transmembrane</keyword>